<evidence type="ECO:0000256" key="3">
    <source>
        <dbReference type="ARBA" id="ARBA00022692"/>
    </source>
</evidence>
<keyword evidence="5 6" id="KW-0472">Membrane</keyword>
<organism evidence="8 9">
    <name type="scientific">Agrococcus pavilionensis RW1</name>
    <dbReference type="NCBI Taxonomy" id="1330458"/>
    <lineage>
        <taxon>Bacteria</taxon>
        <taxon>Bacillati</taxon>
        <taxon>Actinomycetota</taxon>
        <taxon>Actinomycetes</taxon>
        <taxon>Micrococcales</taxon>
        <taxon>Microbacteriaceae</taxon>
        <taxon>Agrococcus</taxon>
    </lineage>
</organism>
<name>U1L9L1_9MICO</name>
<evidence type="ECO:0000256" key="1">
    <source>
        <dbReference type="ARBA" id="ARBA00004651"/>
    </source>
</evidence>
<accession>U1L9L1</accession>
<evidence type="ECO:0000256" key="4">
    <source>
        <dbReference type="ARBA" id="ARBA00022989"/>
    </source>
</evidence>
<sequence length="80" mass="8585">MIIAAANPLLPAGYDVIWTIAIVLVASLAVVAMAQLVRAKHVRGTEAAIWMLVMLALPVVGPAAWFAVRPDRRAERALRA</sequence>
<keyword evidence="4 6" id="KW-1133">Transmembrane helix</keyword>
<dbReference type="OrthoDB" id="4468841at2"/>
<evidence type="ECO:0000313" key="8">
    <source>
        <dbReference type="EMBL" id="ERG63688.1"/>
    </source>
</evidence>
<evidence type="ECO:0000313" key="9">
    <source>
        <dbReference type="Proteomes" id="UP000016462"/>
    </source>
</evidence>
<dbReference type="InterPro" id="IPR027379">
    <property type="entry name" value="CLS_N"/>
</dbReference>
<proteinExistence type="predicted"/>
<gene>
    <name evidence="8" type="ORF">L332_04365</name>
</gene>
<dbReference type="Proteomes" id="UP000016462">
    <property type="component" value="Unassembled WGS sequence"/>
</dbReference>
<dbReference type="Pfam" id="PF13396">
    <property type="entry name" value="PLDc_N"/>
    <property type="match status" value="1"/>
</dbReference>
<keyword evidence="2" id="KW-1003">Cell membrane</keyword>
<keyword evidence="3 6" id="KW-0812">Transmembrane</keyword>
<evidence type="ECO:0000256" key="2">
    <source>
        <dbReference type="ARBA" id="ARBA00022475"/>
    </source>
</evidence>
<feature type="transmembrane region" description="Helical" evidence="6">
    <location>
        <begin position="16"/>
        <end position="37"/>
    </location>
</feature>
<keyword evidence="9" id="KW-1185">Reference proteome</keyword>
<dbReference type="GO" id="GO:0005886">
    <property type="term" value="C:plasma membrane"/>
    <property type="evidence" value="ECO:0007669"/>
    <property type="project" value="UniProtKB-SubCell"/>
</dbReference>
<evidence type="ECO:0000256" key="5">
    <source>
        <dbReference type="ARBA" id="ARBA00023136"/>
    </source>
</evidence>
<reference evidence="8 9" key="1">
    <citation type="journal article" date="2013" name="Genome Announc.">
        <title>First draft genome sequence from a member of the genus agrococcus, isolated from modern microbialites.</title>
        <authorList>
            <person name="White R.A.III."/>
            <person name="Grassa C.J."/>
            <person name="Suttle C.A."/>
        </authorList>
    </citation>
    <scope>NUCLEOTIDE SEQUENCE [LARGE SCALE GENOMIC DNA]</scope>
    <source>
        <strain evidence="8 9">RW1</strain>
    </source>
</reference>
<evidence type="ECO:0000256" key="6">
    <source>
        <dbReference type="SAM" id="Phobius"/>
    </source>
</evidence>
<dbReference type="AlphaFoldDB" id="U1L9L1"/>
<dbReference type="RefSeq" id="WP_021011142.1">
    <property type="nucleotide sequence ID" value="NZ_ASHR01000030.1"/>
</dbReference>
<comment type="subcellular location">
    <subcellularLocation>
        <location evidence="1">Cell membrane</location>
        <topology evidence="1">Multi-pass membrane protein</topology>
    </subcellularLocation>
</comment>
<dbReference type="EMBL" id="ASHR01000030">
    <property type="protein sequence ID" value="ERG63688.1"/>
    <property type="molecule type" value="Genomic_DNA"/>
</dbReference>
<comment type="caution">
    <text evidence="8">The sequence shown here is derived from an EMBL/GenBank/DDBJ whole genome shotgun (WGS) entry which is preliminary data.</text>
</comment>
<feature type="transmembrane region" description="Helical" evidence="6">
    <location>
        <begin position="49"/>
        <end position="68"/>
    </location>
</feature>
<evidence type="ECO:0000259" key="7">
    <source>
        <dbReference type="Pfam" id="PF13396"/>
    </source>
</evidence>
<protein>
    <recommendedName>
        <fullName evidence="7">Cardiolipin synthase N-terminal domain-containing protein</fullName>
    </recommendedName>
</protein>
<feature type="domain" description="Cardiolipin synthase N-terminal" evidence="7">
    <location>
        <begin position="28"/>
        <end position="69"/>
    </location>
</feature>